<evidence type="ECO:0000256" key="23">
    <source>
        <dbReference type="ARBA" id="ARBA00048180"/>
    </source>
</evidence>
<dbReference type="AlphaFoldDB" id="A0A5N5V2M3"/>
<keyword evidence="12" id="KW-0966">Cell projection</keyword>
<evidence type="ECO:0000256" key="1">
    <source>
        <dbReference type="ARBA" id="ARBA00004170"/>
    </source>
</evidence>
<evidence type="ECO:0000256" key="8">
    <source>
        <dbReference type="ARBA" id="ARBA00022832"/>
    </source>
</evidence>
<evidence type="ECO:0000256" key="10">
    <source>
        <dbReference type="ARBA" id="ARBA00023098"/>
    </source>
</evidence>
<dbReference type="InterPro" id="IPR006683">
    <property type="entry name" value="Thioestr_dom"/>
</dbReference>
<proteinExistence type="inferred from homology"/>
<keyword evidence="10" id="KW-0443">Lipid metabolism</keyword>
<dbReference type="GO" id="GO:0005737">
    <property type="term" value="C:cytoplasm"/>
    <property type="evidence" value="ECO:0007669"/>
    <property type="project" value="UniProtKB-SubCell"/>
</dbReference>
<dbReference type="Pfam" id="PF03061">
    <property type="entry name" value="4HBT"/>
    <property type="match status" value="1"/>
</dbReference>
<keyword evidence="9" id="KW-0809">Transit peptide</keyword>
<accession>A0A5N5V2M3</accession>
<dbReference type="PANTHER" id="PTHR12418:SF19">
    <property type="entry name" value="ACYL-COENZYME A THIOESTERASE THEM4"/>
    <property type="match status" value="1"/>
</dbReference>
<evidence type="ECO:0000256" key="5">
    <source>
        <dbReference type="ARBA" id="ARBA00022490"/>
    </source>
</evidence>
<dbReference type="GeneID" id="74305562"/>
<sequence length="194" mass="21306">MTLSRDGAAQVDDAFDGLVLSLRRFQAALAASRPPIALAAEISDRLEADAATLLAFSVAEHERPFGNLFDRTGRAQAMSPPFKYESFSRDSATGTVTFSDFYLGGNGAVHGGAVPLIFDEILGLLANTDRPRSRTAYLHVDYRQITPVNRPLRIDAWVDREEGRKLYLKGVLRDDQQLLAEAEGLFVTLRPGQP</sequence>
<comment type="catalytic activity">
    <reaction evidence="13">
        <text>(5Z,8Z,11Z,14Z)-eicosatetraenoyl-CoA + H2O = (5Z,8Z,11Z,14Z)-eicosatetraenoate + CoA + H(+)</text>
        <dbReference type="Rhea" id="RHEA:40151"/>
        <dbReference type="ChEBI" id="CHEBI:15377"/>
        <dbReference type="ChEBI" id="CHEBI:15378"/>
        <dbReference type="ChEBI" id="CHEBI:32395"/>
        <dbReference type="ChEBI" id="CHEBI:57287"/>
        <dbReference type="ChEBI" id="CHEBI:57368"/>
    </reaction>
    <physiologicalReaction direction="left-to-right" evidence="13">
        <dbReference type="Rhea" id="RHEA:40152"/>
    </physiologicalReaction>
</comment>
<evidence type="ECO:0000256" key="16">
    <source>
        <dbReference type="ARBA" id="ARBA00038848"/>
    </source>
</evidence>
<dbReference type="EC" id="3.1.2.2" evidence="16"/>
<dbReference type="SUPFAM" id="SSF54637">
    <property type="entry name" value="Thioesterase/thiol ester dehydrase-isomerase"/>
    <property type="match status" value="1"/>
</dbReference>
<keyword evidence="7" id="KW-0378">Hydrolase</keyword>
<organism evidence="25 26">
    <name type="scientific">Mycolicibacterium phlei DSM 43239 = CCUG 21000</name>
    <dbReference type="NCBI Taxonomy" id="1226750"/>
    <lineage>
        <taxon>Bacteria</taxon>
        <taxon>Bacillati</taxon>
        <taxon>Actinomycetota</taxon>
        <taxon>Actinomycetes</taxon>
        <taxon>Mycobacteriales</taxon>
        <taxon>Mycobacteriaceae</taxon>
        <taxon>Mycolicibacterium</taxon>
    </lineage>
</organism>
<keyword evidence="8" id="KW-0276">Fatty acid metabolism</keyword>
<dbReference type="GO" id="GO:0016020">
    <property type="term" value="C:membrane"/>
    <property type="evidence" value="ECO:0007669"/>
    <property type="project" value="UniProtKB-SubCell"/>
</dbReference>
<evidence type="ECO:0000256" key="19">
    <source>
        <dbReference type="ARBA" id="ARBA00047588"/>
    </source>
</evidence>
<comment type="catalytic activity">
    <reaction evidence="23">
        <text>tetradecanoyl-CoA + H2O = tetradecanoate + CoA + H(+)</text>
        <dbReference type="Rhea" id="RHEA:40119"/>
        <dbReference type="ChEBI" id="CHEBI:15377"/>
        <dbReference type="ChEBI" id="CHEBI:15378"/>
        <dbReference type="ChEBI" id="CHEBI:30807"/>
        <dbReference type="ChEBI" id="CHEBI:57287"/>
        <dbReference type="ChEBI" id="CHEBI:57385"/>
    </reaction>
    <physiologicalReaction direction="left-to-right" evidence="23">
        <dbReference type="Rhea" id="RHEA:40120"/>
    </physiologicalReaction>
</comment>
<dbReference type="EMBL" id="ANBP01000023">
    <property type="protein sequence ID" value="KAB7754740.1"/>
    <property type="molecule type" value="Genomic_DNA"/>
</dbReference>
<dbReference type="GO" id="GO:0006631">
    <property type="term" value="P:fatty acid metabolic process"/>
    <property type="evidence" value="ECO:0007669"/>
    <property type="project" value="UniProtKB-KW"/>
</dbReference>
<comment type="similarity">
    <text evidence="15">Belongs to the THEM4/THEM5 thioesterase family.</text>
</comment>
<evidence type="ECO:0000256" key="9">
    <source>
        <dbReference type="ARBA" id="ARBA00022946"/>
    </source>
</evidence>
<keyword evidence="11" id="KW-0472">Membrane</keyword>
<evidence type="ECO:0000256" key="6">
    <source>
        <dbReference type="ARBA" id="ARBA00022703"/>
    </source>
</evidence>
<evidence type="ECO:0000256" key="3">
    <source>
        <dbReference type="ARBA" id="ARBA00004632"/>
    </source>
</evidence>
<dbReference type="Gene3D" id="3.10.129.10">
    <property type="entry name" value="Hotdog Thioesterase"/>
    <property type="match status" value="1"/>
</dbReference>
<comment type="catalytic activity">
    <reaction evidence="19">
        <text>octanoyl-CoA + H2O = octanoate + CoA + H(+)</text>
        <dbReference type="Rhea" id="RHEA:30143"/>
        <dbReference type="ChEBI" id="CHEBI:15377"/>
        <dbReference type="ChEBI" id="CHEBI:15378"/>
        <dbReference type="ChEBI" id="CHEBI:25646"/>
        <dbReference type="ChEBI" id="CHEBI:57287"/>
        <dbReference type="ChEBI" id="CHEBI:57386"/>
    </reaction>
    <physiologicalReaction direction="left-to-right" evidence="19">
        <dbReference type="Rhea" id="RHEA:30144"/>
    </physiologicalReaction>
</comment>
<evidence type="ECO:0000256" key="21">
    <source>
        <dbReference type="ARBA" id="ARBA00047969"/>
    </source>
</evidence>
<evidence type="ECO:0000256" key="14">
    <source>
        <dbReference type="ARBA" id="ARBA00037002"/>
    </source>
</evidence>
<keyword evidence="6" id="KW-0053">Apoptosis</keyword>
<evidence type="ECO:0000256" key="20">
    <source>
        <dbReference type="ARBA" id="ARBA00047734"/>
    </source>
</evidence>
<keyword evidence="5" id="KW-0963">Cytoplasm</keyword>
<evidence type="ECO:0000259" key="24">
    <source>
        <dbReference type="Pfam" id="PF03061"/>
    </source>
</evidence>
<evidence type="ECO:0000256" key="12">
    <source>
        <dbReference type="ARBA" id="ARBA00023273"/>
    </source>
</evidence>
<evidence type="ECO:0000313" key="25">
    <source>
        <dbReference type="EMBL" id="KAB7754740.1"/>
    </source>
</evidence>
<dbReference type="Proteomes" id="UP000325690">
    <property type="component" value="Unassembled WGS sequence"/>
</dbReference>
<evidence type="ECO:0000256" key="2">
    <source>
        <dbReference type="ARBA" id="ARBA00004496"/>
    </source>
</evidence>
<evidence type="ECO:0000313" key="26">
    <source>
        <dbReference type="Proteomes" id="UP000325690"/>
    </source>
</evidence>
<evidence type="ECO:0000256" key="15">
    <source>
        <dbReference type="ARBA" id="ARBA00038456"/>
    </source>
</evidence>
<evidence type="ECO:0000256" key="4">
    <source>
        <dbReference type="ARBA" id="ARBA00022475"/>
    </source>
</evidence>
<dbReference type="InterPro" id="IPR052365">
    <property type="entry name" value="THEM4/THEM5_acyl-CoA_thioest"/>
</dbReference>
<comment type="catalytic activity">
    <reaction evidence="14">
        <text>(9Z)-octadecenoyl-CoA + H2O = (9Z)-octadecenoate + CoA + H(+)</text>
        <dbReference type="Rhea" id="RHEA:40139"/>
        <dbReference type="ChEBI" id="CHEBI:15377"/>
        <dbReference type="ChEBI" id="CHEBI:15378"/>
        <dbReference type="ChEBI" id="CHEBI:30823"/>
        <dbReference type="ChEBI" id="CHEBI:57287"/>
        <dbReference type="ChEBI" id="CHEBI:57387"/>
    </reaction>
    <physiologicalReaction direction="left-to-right" evidence="14">
        <dbReference type="Rhea" id="RHEA:40140"/>
    </physiologicalReaction>
</comment>
<dbReference type="InterPro" id="IPR029069">
    <property type="entry name" value="HotDog_dom_sf"/>
</dbReference>
<dbReference type="RefSeq" id="WP_061482183.1">
    <property type="nucleotide sequence ID" value="NZ_ANBO01000012.1"/>
</dbReference>
<evidence type="ECO:0000256" key="17">
    <source>
        <dbReference type="ARBA" id="ARBA00040123"/>
    </source>
</evidence>
<protein>
    <recommendedName>
        <fullName evidence="17">Acyl-coenzyme A thioesterase THEM4</fullName>
        <ecNumber evidence="16">3.1.2.2</ecNumber>
    </recommendedName>
    <alternativeName>
        <fullName evidence="18">Thioesterase superfamily member 4</fullName>
    </alternativeName>
</protein>
<evidence type="ECO:0000256" key="22">
    <source>
        <dbReference type="ARBA" id="ARBA00048074"/>
    </source>
</evidence>
<dbReference type="GO" id="GO:0016787">
    <property type="term" value="F:hydrolase activity"/>
    <property type="evidence" value="ECO:0007669"/>
    <property type="project" value="UniProtKB-KW"/>
</dbReference>
<dbReference type="PANTHER" id="PTHR12418">
    <property type="entry name" value="ACYL-COENZYME A THIOESTERASE THEM4"/>
    <property type="match status" value="1"/>
</dbReference>
<keyword evidence="26" id="KW-1185">Reference proteome</keyword>
<comment type="caution">
    <text evidence="25">The sequence shown here is derived from an EMBL/GenBank/DDBJ whole genome shotgun (WGS) entry which is preliminary data.</text>
</comment>
<evidence type="ECO:0000256" key="13">
    <source>
        <dbReference type="ARBA" id="ARBA00035852"/>
    </source>
</evidence>
<name>A0A5N5V2M3_MYCPH</name>
<comment type="catalytic activity">
    <reaction evidence="20">
        <text>hexadecanoyl-CoA + H2O = hexadecanoate + CoA + H(+)</text>
        <dbReference type="Rhea" id="RHEA:16645"/>
        <dbReference type="ChEBI" id="CHEBI:7896"/>
        <dbReference type="ChEBI" id="CHEBI:15377"/>
        <dbReference type="ChEBI" id="CHEBI:15378"/>
        <dbReference type="ChEBI" id="CHEBI:57287"/>
        <dbReference type="ChEBI" id="CHEBI:57379"/>
        <dbReference type="EC" id="3.1.2.2"/>
    </reaction>
    <physiologicalReaction direction="left-to-right" evidence="20">
        <dbReference type="Rhea" id="RHEA:16646"/>
    </physiologicalReaction>
</comment>
<gene>
    <name evidence="25" type="ORF">MPHL21000_16500</name>
</gene>
<evidence type="ECO:0000256" key="11">
    <source>
        <dbReference type="ARBA" id="ARBA00023136"/>
    </source>
</evidence>
<evidence type="ECO:0000256" key="18">
    <source>
        <dbReference type="ARBA" id="ARBA00043210"/>
    </source>
</evidence>
<feature type="domain" description="Thioesterase" evidence="24">
    <location>
        <begin position="106"/>
        <end position="179"/>
    </location>
</feature>
<keyword evidence="4" id="KW-1003">Cell membrane</keyword>
<comment type="catalytic activity">
    <reaction evidence="22">
        <text>dodecanoyl-CoA + H2O = dodecanoate + CoA + H(+)</text>
        <dbReference type="Rhea" id="RHEA:30135"/>
        <dbReference type="ChEBI" id="CHEBI:15377"/>
        <dbReference type="ChEBI" id="CHEBI:15378"/>
        <dbReference type="ChEBI" id="CHEBI:18262"/>
        <dbReference type="ChEBI" id="CHEBI:57287"/>
        <dbReference type="ChEBI" id="CHEBI:57375"/>
    </reaction>
    <physiologicalReaction direction="left-to-right" evidence="22">
        <dbReference type="Rhea" id="RHEA:30136"/>
    </physiologicalReaction>
</comment>
<reference evidence="25 26" key="1">
    <citation type="submission" date="2012-10" db="EMBL/GenBank/DDBJ databases">
        <title>The draft sequence of the Mycobacterium pheli genome.</title>
        <authorList>
            <person name="Pettersson B.M.F."/>
            <person name="Das S."/>
            <person name="Dasgupta S."/>
            <person name="Bhattacharya A."/>
            <person name="Kirsebom L.A."/>
        </authorList>
    </citation>
    <scope>NUCLEOTIDE SEQUENCE [LARGE SCALE GENOMIC DNA]</scope>
    <source>
        <strain evidence="25 26">CCUG 21000</strain>
    </source>
</reference>
<dbReference type="CDD" id="cd03443">
    <property type="entry name" value="PaaI_thioesterase"/>
    <property type="match status" value="1"/>
</dbReference>
<comment type="subcellular location">
    <subcellularLocation>
        <location evidence="3">Cell projection</location>
        <location evidence="3">Ruffle membrane</location>
    </subcellularLocation>
    <subcellularLocation>
        <location evidence="2">Cytoplasm</location>
    </subcellularLocation>
    <subcellularLocation>
        <location evidence="1">Membrane</location>
        <topology evidence="1">Peripheral membrane protein</topology>
    </subcellularLocation>
</comment>
<evidence type="ECO:0000256" key="7">
    <source>
        <dbReference type="ARBA" id="ARBA00022801"/>
    </source>
</evidence>
<comment type="catalytic activity">
    <reaction evidence="21">
        <text>decanoyl-CoA + H2O = decanoate + CoA + H(+)</text>
        <dbReference type="Rhea" id="RHEA:40059"/>
        <dbReference type="ChEBI" id="CHEBI:15377"/>
        <dbReference type="ChEBI" id="CHEBI:15378"/>
        <dbReference type="ChEBI" id="CHEBI:27689"/>
        <dbReference type="ChEBI" id="CHEBI:57287"/>
        <dbReference type="ChEBI" id="CHEBI:61430"/>
    </reaction>
    <physiologicalReaction direction="left-to-right" evidence="21">
        <dbReference type="Rhea" id="RHEA:40060"/>
    </physiologicalReaction>
</comment>